<accession>S7TNZ9</accession>
<dbReference type="SUPFAM" id="SSF54862">
    <property type="entry name" value="4Fe-4S ferredoxins"/>
    <property type="match status" value="1"/>
</dbReference>
<evidence type="ECO:0000256" key="10">
    <source>
        <dbReference type="ARBA" id="ARBA00023004"/>
    </source>
</evidence>
<evidence type="ECO:0000256" key="14">
    <source>
        <dbReference type="PIRNR" id="PIRNR006439"/>
    </source>
</evidence>
<keyword evidence="10 14" id="KW-0408">Iron</keyword>
<evidence type="ECO:0000313" key="17">
    <source>
        <dbReference type="EMBL" id="EPR38631.1"/>
    </source>
</evidence>
<dbReference type="Pfam" id="PF02775">
    <property type="entry name" value="TPP_enzyme_C"/>
    <property type="match status" value="1"/>
</dbReference>
<dbReference type="SUPFAM" id="SSF52518">
    <property type="entry name" value="Thiamin diphosphate-binding fold (THDP-binding)"/>
    <property type="match status" value="2"/>
</dbReference>
<keyword evidence="17" id="KW-0670">Pyruvate</keyword>
<evidence type="ECO:0000256" key="3">
    <source>
        <dbReference type="ARBA" id="ARBA00012812"/>
    </source>
</evidence>
<evidence type="ECO:0000259" key="16">
    <source>
        <dbReference type="PROSITE" id="PS51379"/>
    </source>
</evidence>
<dbReference type="GO" id="GO:0051539">
    <property type="term" value="F:4 iron, 4 sulfur cluster binding"/>
    <property type="evidence" value="ECO:0007669"/>
    <property type="project" value="UniProtKB-UniRule"/>
</dbReference>
<feature type="binding site" evidence="15">
    <location>
        <position position="549"/>
    </location>
    <ligand>
        <name>[4Fe-4S] cluster</name>
        <dbReference type="ChEBI" id="CHEBI:49883"/>
        <label>1</label>
    </ligand>
</feature>
<dbReference type="Pfam" id="PF01855">
    <property type="entry name" value="POR_N"/>
    <property type="match status" value="1"/>
</dbReference>
<protein>
    <recommendedName>
        <fullName evidence="4 14">Indolepyruvate oxidoreductase subunit IorA</fullName>
        <shortName evidence="14">IOR</shortName>
        <ecNumber evidence="3 14">1.2.7.8</ecNumber>
    </recommendedName>
    <alternativeName>
        <fullName evidence="12 14">Indolepyruvate ferredoxin oxidoreductase subunit alpha</fullName>
    </alternativeName>
</protein>
<evidence type="ECO:0000256" key="1">
    <source>
        <dbReference type="ARBA" id="ARBA00002995"/>
    </source>
</evidence>
<comment type="subunit">
    <text evidence="2">Heterodimer of the IorA and IorB subunits.</text>
</comment>
<keyword evidence="9 14" id="KW-0560">Oxidoreductase</keyword>
<dbReference type="GO" id="GO:0043805">
    <property type="term" value="F:indolepyruvate ferredoxin oxidoreductase activity"/>
    <property type="evidence" value="ECO:0007669"/>
    <property type="project" value="UniProtKB-UniRule"/>
</dbReference>
<evidence type="ECO:0000256" key="13">
    <source>
        <dbReference type="ARBA" id="ARBA00048332"/>
    </source>
</evidence>
<keyword evidence="5 14" id="KW-0813">Transport</keyword>
<evidence type="ECO:0000256" key="11">
    <source>
        <dbReference type="ARBA" id="ARBA00023014"/>
    </source>
</evidence>
<dbReference type="GO" id="GO:0044281">
    <property type="term" value="P:small molecule metabolic process"/>
    <property type="evidence" value="ECO:0007669"/>
    <property type="project" value="UniProtKB-ARBA"/>
</dbReference>
<dbReference type="NCBIfam" id="TIGR03336">
    <property type="entry name" value="IOR_alpha"/>
    <property type="match status" value="1"/>
</dbReference>
<evidence type="ECO:0000256" key="15">
    <source>
        <dbReference type="PIRSR" id="PIRSR006439-50"/>
    </source>
</evidence>
<feature type="binding site" evidence="15">
    <location>
        <position position="554"/>
    </location>
    <ligand>
        <name>[4Fe-4S] cluster</name>
        <dbReference type="ChEBI" id="CHEBI:49883"/>
        <label>2</label>
    </ligand>
</feature>
<dbReference type="Proteomes" id="UP000014977">
    <property type="component" value="Unassembled WGS sequence"/>
</dbReference>
<comment type="function">
    <text evidence="1 14">Catalyzes the ferredoxin-dependent oxidative decarboxylation of arylpyruvates.</text>
</comment>
<keyword evidence="6 14" id="KW-0004">4Fe-4S</keyword>
<proteinExistence type="predicted"/>
<dbReference type="Pfam" id="PF12838">
    <property type="entry name" value="Fer4_7"/>
    <property type="match status" value="1"/>
</dbReference>
<feature type="binding site" evidence="15">
    <location>
        <position position="546"/>
    </location>
    <ligand>
        <name>[4Fe-4S] cluster</name>
        <dbReference type="ChEBI" id="CHEBI:49883"/>
        <label>1</label>
    </ligand>
</feature>
<dbReference type="PANTHER" id="PTHR43710">
    <property type="entry name" value="2-HYDROXYACYL-COA LYASE"/>
    <property type="match status" value="1"/>
</dbReference>
<evidence type="ECO:0000256" key="9">
    <source>
        <dbReference type="ARBA" id="ARBA00023002"/>
    </source>
</evidence>
<dbReference type="InterPro" id="IPR045025">
    <property type="entry name" value="HACL1-like"/>
</dbReference>
<dbReference type="EC" id="1.2.7.8" evidence="3 14"/>
<dbReference type="InterPro" id="IPR017721">
    <property type="entry name" value="IorA"/>
</dbReference>
<feature type="domain" description="4Fe-4S ferredoxin-type" evidence="16">
    <location>
        <begin position="573"/>
        <end position="602"/>
    </location>
</feature>
<dbReference type="CDD" id="cd02008">
    <property type="entry name" value="TPP_IOR_alpha"/>
    <property type="match status" value="1"/>
</dbReference>
<dbReference type="InterPro" id="IPR029061">
    <property type="entry name" value="THDP-binding"/>
</dbReference>
<evidence type="ECO:0000256" key="8">
    <source>
        <dbReference type="ARBA" id="ARBA00022982"/>
    </source>
</evidence>
<gene>
    <name evidence="17" type="ORF">dsmv_2839</name>
</gene>
<dbReference type="RefSeq" id="WP_020877907.1">
    <property type="nucleotide sequence ID" value="NZ_ATHJ01000095.1"/>
</dbReference>
<dbReference type="PROSITE" id="PS51379">
    <property type="entry name" value="4FE4S_FER_2"/>
    <property type="match status" value="2"/>
</dbReference>
<dbReference type="PIRSF" id="PIRSF006439">
    <property type="entry name" value="Indolepyruvate_ferr_oxidored"/>
    <property type="match status" value="1"/>
</dbReference>
<sequence>MKKQILSGNEAVALGAFQAGVKVASGYPGTPSTEILQNFATYKGVYAEWAPNEKVALEVAIGSAMTGVRTLFTTKHVGLNVAADPLMTLAYTGIPGGLLIVCADDPGMHSSQNEQDNRFYAKFAKIPMLEPSDSQEAKEMVEEGLRLSEKYDSPTMLRITTRVCHSKSIVQLDAEIQADIPVAEGFKRDLKKFVMIPAFAKLRHPLVLEREEKLKDIAETTAFNRIEWNDNKIGIITSGIAYQYVREIMPDASILKLGMTFPLPIKKIKEFAGKVDRLFVVEELEPYIEDEIRIMGLAVEGKAFFPRLDELSPDVVAAGFAEAGVLPYDLPPDREKAPGGDMPRPPLLCAGCPHRGLFYALNKMKAIVHSDIGCYTLSVLPPLQSIDSTLCMGASISMAHGTAKAMAMAGLEDQRPVFAAIGDSTFFHSGITSLMDVIYNKGNVNVVILDNRITAMTGGQQNPGTGRTLQMQETYAVDIMEIVRALGCKRVREIDPFDLEGTIAALKEEIAHDGPSVLVTKRPCVQLFRQDPQAVRVVDTDACIGCKRCLKLGCPSISQGDIIPDEADKKERRYSYIDAATCYGCGLCEQVCTSNAIVCVPE</sequence>
<dbReference type="PATRIC" id="fig|1121405.3.peg.2891"/>
<dbReference type="InterPro" id="IPR011766">
    <property type="entry name" value="TPP_enzyme_TPP-bd"/>
</dbReference>
<dbReference type="FunFam" id="3.40.50.970:FF:000039">
    <property type="entry name" value="Indolepyruvate oxidoreductase subunit IorA"/>
    <property type="match status" value="1"/>
</dbReference>
<dbReference type="GO" id="GO:0030976">
    <property type="term" value="F:thiamine pyrophosphate binding"/>
    <property type="evidence" value="ECO:0007669"/>
    <property type="project" value="InterPro"/>
</dbReference>
<feature type="binding site" evidence="15">
    <location>
        <position position="592"/>
    </location>
    <ligand>
        <name>[4Fe-4S] cluster</name>
        <dbReference type="ChEBI" id="CHEBI:49883"/>
        <label>1</label>
    </ligand>
</feature>
<dbReference type="GO" id="GO:0046872">
    <property type="term" value="F:metal ion binding"/>
    <property type="evidence" value="ECO:0007669"/>
    <property type="project" value="UniProtKB-UniRule"/>
</dbReference>
<keyword evidence="11 14" id="KW-0411">Iron-sulfur</keyword>
<keyword evidence="7 14" id="KW-0479">Metal-binding</keyword>
<evidence type="ECO:0000256" key="4">
    <source>
        <dbReference type="ARBA" id="ARBA00017710"/>
    </source>
</evidence>
<dbReference type="InterPro" id="IPR009014">
    <property type="entry name" value="Transketo_C/PFOR_II"/>
</dbReference>
<feature type="binding site" evidence="15">
    <location>
        <position position="543"/>
    </location>
    <ligand>
        <name>[4Fe-4S] cluster</name>
        <dbReference type="ChEBI" id="CHEBI:49883"/>
        <label>1</label>
    </ligand>
</feature>
<feature type="binding site" evidence="15">
    <location>
        <position position="582"/>
    </location>
    <ligand>
        <name>[4Fe-4S] cluster</name>
        <dbReference type="ChEBI" id="CHEBI:49883"/>
        <label>2</label>
    </ligand>
</feature>
<comment type="caution">
    <text evidence="17">The sequence shown here is derived from an EMBL/GenBank/DDBJ whole genome shotgun (WGS) entry which is preliminary data.</text>
</comment>
<comment type="cofactor">
    <cofactor evidence="14 15">
        <name>[4Fe-4S] cluster</name>
        <dbReference type="ChEBI" id="CHEBI:49883"/>
    </cofactor>
    <text evidence="14 15">Binds 2 [4Fe-4S] clusters. In this family the first cluster has a non-standard and varying [4Fe-4S] binding motif CX(2)CX(2)CX(4-5)CP.</text>
</comment>
<feature type="domain" description="4Fe-4S ferredoxin-type" evidence="16">
    <location>
        <begin position="534"/>
        <end position="565"/>
    </location>
</feature>
<feature type="binding site" evidence="15">
    <location>
        <position position="588"/>
    </location>
    <ligand>
        <name>[4Fe-4S] cluster</name>
        <dbReference type="ChEBI" id="CHEBI:49883"/>
        <label>2</label>
    </ligand>
</feature>
<dbReference type="CDD" id="cd07034">
    <property type="entry name" value="TPP_PYR_PFOR_IOR-alpha_like"/>
    <property type="match status" value="1"/>
</dbReference>
<dbReference type="EMBL" id="ATHJ01000095">
    <property type="protein sequence ID" value="EPR38631.1"/>
    <property type="molecule type" value="Genomic_DNA"/>
</dbReference>
<evidence type="ECO:0000256" key="12">
    <source>
        <dbReference type="ARBA" id="ARBA00030514"/>
    </source>
</evidence>
<dbReference type="AlphaFoldDB" id="S7TNZ9"/>
<dbReference type="Gene3D" id="3.30.70.20">
    <property type="match status" value="1"/>
</dbReference>
<evidence type="ECO:0000313" key="18">
    <source>
        <dbReference type="Proteomes" id="UP000014977"/>
    </source>
</evidence>
<evidence type="ECO:0000256" key="2">
    <source>
        <dbReference type="ARBA" id="ARBA00011238"/>
    </source>
</evidence>
<keyword evidence="8 14" id="KW-0249">Electron transport</keyword>
<dbReference type="InterPro" id="IPR002880">
    <property type="entry name" value="Pyrv_Fd/Flavodoxin_OxRdtase_N"/>
</dbReference>
<keyword evidence="18" id="KW-1185">Reference proteome</keyword>
<dbReference type="PANTHER" id="PTHR43710:SF5">
    <property type="entry name" value="INDOLEPYRUVATE FERREDOXIN OXIDOREDUCTASE ALPHA SUBUNIT"/>
    <property type="match status" value="1"/>
</dbReference>
<evidence type="ECO:0000256" key="5">
    <source>
        <dbReference type="ARBA" id="ARBA00022448"/>
    </source>
</evidence>
<dbReference type="eggNOG" id="COG4231">
    <property type="taxonomic scope" value="Bacteria"/>
</dbReference>
<dbReference type="SUPFAM" id="SSF52922">
    <property type="entry name" value="TK C-terminal domain-like"/>
    <property type="match status" value="1"/>
</dbReference>
<dbReference type="OrthoDB" id="9804603at2"/>
<organism evidence="17 18">
    <name type="scientific">Desulfococcus multivorans DSM 2059</name>
    <dbReference type="NCBI Taxonomy" id="1121405"/>
    <lineage>
        <taxon>Bacteria</taxon>
        <taxon>Pseudomonadati</taxon>
        <taxon>Thermodesulfobacteriota</taxon>
        <taxon>Desulfobacteria</taxon>
        <taxon>Desulfobacterales</taxon>
        <taxon>Desulfococcaceae</taxon>
        <taxon>Desulfococcus</taxon>
    </lineage>
</organism>
<dbReference type="InterPro" id="IPR017896">
    <property type="entry name" value="4Fe4S_Fe-S-bd"/>
</dbReference>
<reference evidence="17 18" key="1">
    <citation type="journal article" date="2013" name="Genome Announc.">
        <title>Draft genome sequences for three mercury-methylating, sulfate-reducing bacteria.</title>
        <authorList>
            <person name="Brown S.D."/>
            <person name="Hurt R.A.Jr."/>
            <person name="Gilmour C.C."/>
            <person name="Elias D.A."/>
        </authorList>
    </citation>
    <scope>NUCLEOTIDE SEQUENCE [LARGE SCALE GENOMIC DNA]</scope>
    <source>
        <strain evidence="17 18">DSM 2059</strain>
    </source>
</reference>
<evidence type="ECO:0000256" key="7">
    <source>
        <dbReference type="ARBA" id="ARBA00022723"/>
    </source>
</evidence>
<evidence type="ECO:0000256" key="6">
    <source>
        <dbReference type="ARBA" id="ARBA00022485"/>
    </source>
</evidence>
<dbReference type="Gene3D" id="3.40.50.970">
    <property type="match status" value="2"/>
</dbReference>
<name>S7TNZ9_DESML</name>
<dbReference type="STRING" id="897.B2D07_12440"/>
<comment type="catalytic activity">
    <reaction evidence="13 14">
        <text>indole-3-pyruvate + 2 oxidized [2Fe-2S]-[ferredoxin] + CoA = (indol-3-yl)acetyl-CoA + 2 reduced [2Fe-2S]-[ferredoxin] + CO2 + H(+)</text>
        <dbReference type="Rhea" id="RHEA:12645"/>
        <dbReference type="Rhea" id="RHEA-COMP:10000"/>
        <dbReference type="Rhea" id="RHEA-COMP:10001"/>
        <dbReference type="ChEBI" id="CHEBI:15378"/>
        <dbReference type="ChEBI" id="CHEBI:16526"/>
        <dbReference type="ChEBI" id="CHEBI:17640"/>
        <dbReference type="ChEBI" id="CHEBI:33737"/>
        <dbReference type="ChEBI" id="CHEBI:33738"/>
        <dbReference type="ChEBI" id="CHEBI:57271"/>
        <dbReference type="ChEBI" id="CHEBI:57287"/>
        <dbReference type="EC" id="1.2.7.8"/>
    </reaction>
</comment>
<feature type="binding site" evidence="15">
    <location>
        <position position="585"/>
    </location>
    <ligand>
        <name>[4Fe-4S] cluster</name>
        <dbReference type="ChEBI" id="CHEBI:49883"/>
        <label>2</label>
    </ligand>
</feature>